<evidence type="ECO:0000313" key="2">
    <source>
        <dbReference type="Proteomes" id="UP001201161"/>
    </source>
</evidence>
<proteinExistence type="predicted"/>
<keyword evidence="2" id="KW-1185">Reference proteome</keyword>
<gene>
    <name evidence="1" type="ORF">L2K70_03800</name>
</gene>
<reference evidence="1 2" key="1">
    <citation type="submission" date="2022-01" db="EMBL/GenBank/DDBJ databases">
        <title>Nocardioides sp. nov., an actinomycete isolated from mining soil.</title>
        <authorList>
            <person name="Liu L."/>
        </authorList>
    </citation>
    <scope>NUCLEOTIDE SEQUENCE [LARGE SCALE GENOMIC DNA]</scope>
    <source>
        <strain evidence="1 2">KLBMP 9356</strain>
    </source>
</reference>
<dbReference type="EMBL" id="JAKJHZ010000003">
    <property type="protein sequence ID" value="MCF6376718.1"/>
    <property type="molecule type" value="Genomic_DNA"/>
</dbReference>
<organism evidence="1 2">
    <name type="scientific">Nocardioides potassii</name>
    <dbReference type="NCBI Taxonomy" id="2911371"/>
    <lineage>
        <taxon>Bacteria</taxon>
        <taxon>Bacillati</taxon>
        <taxon>Actinomycetota</taxon>
        <taxon>Actinomycetes</taxon>
        <taxon>Propionibacteriales</taxon>
        <taxon>Nocardioidaceae</taxon>
        <taxon>Nocardioides</taxon>
    </lineage>
</organism>
<evidence type="ECO:0000313" key="1">
    <source>
        <dbReference type="EMBL" id="MCF6376718.1"/>
    </source>
</evidence>
<protein>
    <recommendedName>
        <fullName evidence="3">DUF559 domain-containing protein</fullName>
    </recommendedName>
</protein>
<dbReference type="RefSeq" id="WP_236399212.1">
    <property type="nucleotide sequence ID" value="NZ_JAKJHZ010000003.1"/>
</dbReference>
<comment type="caution">
    <text evidence="1">The sequence shown here is derived from an EMBL/GenBank/DDBJ whole genome shotgun (WGS) entry which is preliminary data.</text>
</comment>
<sequence length="283" mass="31381">MATERGIHQHILEQGNRIRSYGAVTGWASLRFRGARFFDGSVFADDGVLAPVPIVTGPALLRADDRVVVTREQLAKDERELVCGVWTTVPARALFDEMRRHGRLRDAVADIEVAVAAGLLSYDEFSRYVASHNPWTGIGLARDAVALAGLGCWSRTEAKMALIWILDAELGRPLCNVPIFDLDGRLIAVVDLFEPLSGCAGEYQGADHKEGERHRQDVAREQRLRDAGIECFEVVGGDLSDVDLVSKRMHAARARALFREPGDRLWTLEQPDWWPAWAAARGL</sequence>
<name>A0ABS9H9K8_9ACTN</name>
<accession>A0ABS9H9K8</accession>
<dbReference type="Proteomes" id="UP001201161">
    <property type="component" value="Unassembled WGS sequence"/>
</dbReference>
<evidence type="ECO:0008006" key="3">
    <source>
        <dbReference type="Google" id="ProtNLM"/>
    </source>
</evidence>